<dbReference type="PANTHER" id="PTHR32552:SF82">
    <property type="entry name" value="FCUA PROTEIN"/>
    <property type="match status" value="1"/>
</dbReference>
<dbReference type="SUPFAM" id="SSF56935">
    <property type="entry name" value="Porins"/>
    <property type="match status" value="2"/>
</dbReference>
<keyword evidence="9 13" id="KW-0798">TonB box</keyword>
<keyword evidence="5" id="KW-0410">Iron transport</keyword>
<keyword evidence="11 16" id="KW-0675">Receptor</keyword>
<evidence type="ECO:0000256" key="8">
    <source>
        <dbReference type="ARBA" id="ARBA00023004"/>
    </source>
</evidence>
<feature type="signal peptide" evidence="14">
    <location>
        <begin position="1"/>
        <end position="41"/>
    </location>
</feature>
<evidence type="ECO:0000256" key="2">
    <source>
        <dbReference type="ARBA" id="ARBA00009810"/>
    </source>
</evidence>
<dbReference type="KEGG" id="cuh:BJN34_24400"/>
<dbReference type="InterPro" id="IPR039426">
    <property type="entry name" value="TonB-dep_rcpt-like"/>
</dbReference>
<dbReference type="InterPro" id="IPR010917">
    <property type="entry name" value="TonB_rcpt_CS"/>
</dbReference>
<evidence type="ECO:0000256" key="7">
    <source>
        <dbReference type="ARBA" id="ARBA00022729"/>
    </source>
</evidence>
<dbReference type="GO" id="GO:0009279">
    <property type="term" value="C:cell outer membrane"/>
    <property type="evidence" value="ECO:0007669"/>
    <property type="project" value="UniProtKB-SubCell"/>
</dbReference>
<comment type="similarity">
    <text evidence="2 13">Belongs to the TonB-dependent receptor family.</text>
</comment>
<dbReference type="AlphaFoldDB" id="A0A1U9UWD5"/>
<keyword evidence="12" id="KW-0998">Cell outer membrane</keyword>
<dbReference type="Gene3D" id="2.40.170.20">
    <property type="entry name" value="TonB-dependent receptor, beta-barrel domain"/>
    <property type="match status" value="1"/>
</dbReference>
<evidence type="ECO:0000256" key="1">
    <source>
        <dbReference type="ARBA" id="ARBA00004571"/>
    </source>
</evidence>
<evidence type="ECO:0000256" key="10">
    <source>
        <dbReference type="ARBA" id="ARBA00023136"/>
    </source>
</evidence>
<evidence type="ECO:0000256" key="4">
    <source>
        <dbReference type="ARBA" id="ARBA00022452"/>
    </source>
</evidence>
<dbReference type="SMART" id="SM00965">
    <property type="entry name" value="STN"/>
    <property type="match status" value="1"/>
</dbReference>
<feature type="domain" description="Secretin/TonB short N-terminal" evidence="15">
    <location>
        <begin position="73"/>
        <end position="124"/>
    </location>
</feature>
<name>A0A1U9UWD5_CUPNE</name>
<dbReference type="Pfam" id="PF07660">
    <property type="entry name" value="STN"/>
    <property type="match status" value="1"/>
</dbReference>
<dbReference type="InterPro" id="IPR036942">
    <property type="entry name" value="Beta-barrel_TonB_sf"/>
</dbReference>
<evidence type="ECO:0000256" key="5">
    <source>
        <dbReference type="ARBA" id="ARBA00022496"/>
    </source>
</evidence>
<protein>
    <submittedName>
        <fullName evidence="16">TonB-dependent receptor</fullName>
    </submittedName>
</protein>
<keyword evidence="4" id="KW-1134">Transmembrane beta strand</keyword>
<reference evidence="17" key="1">
    <citation type="submission" date="2017-02" db="EMBL/GenBank/DDBJ databases">
        <title>Complete genome sequence of Cupriavidus necator strain NH9, a 3-chlorobenzoate degrader.</title>
        <authorList>
            <person name="Moriuchi R."/>
            <person name="Dohra H."/>
            <person name="Ogawa N."/>
        </authorList>
    </citation>
    <scope>NUCLEOTIDE SEQUENCE [LARGE SCALE GENOMIC DNA]</scope>
    <source>
        <strain evidence="17">NH9</strain>
    </source>
</reference>
<comment type="subcellular location">
    <subcellularLocation>
        <location evidence="1">Cell outer membrane</location>
        <topology evidence="1">Multi-pass membrane protein</topology>
    </subcellularLocation>
</comment>
<dbReference type="PROSITE" id="PS01156">
    <property type="entry name" value="TONB_DEPENDENT_REC_2"/>
    <property type="match status" value="1"/>
</dbReference>
<evidence type="ECO:0000313" key="16">
    <source>
        <dbReference type="EMBL" id="AQV97006.1"/>
    </source>
</evidence>
<dbReference type="Pfam" id="PF07715">
    <property type="entry name" value="Plug"/>
    <property type="match status" value="1"/>
</dbReference>
<dbReference type="InterPro" id="IPR037066">
    <property type="entry name" value="Plug_dom_sf"/>
</dbReference>
<evidence type="ECO:0000259" key="15">
    <source>
        <dbReference type="SMART" id="SM00965"/>
    </source>
</evidence>
<keyword evidence="10 13" id="KW-0472">Membrane</keyword>
<evidence type="ECO:0000256" key="3">
    <source>
        <dbReference type="ARBA" id="ARBA00022448"/>
    </source>
</evidence>
<keyword evidence="8" id="KW-0408">Iron</keyword>
<proteinExistence type="inferred from homology"/>
<dbReference type="RefSeq" id="WP_234825121.1">
    <property type="nucleotide sequence ID" value="NZ_CP017758.1"/>
</dbReference>
<evidence type="ECO:0000256" key="12">
    <source>
        <dbReference type="ARBA" id="ARBA00023237"/>
    </source>
</evidence>
<dbReference type="InterPro" id="IPR012910">
    <property type="entry name" value="Plug_dom"/>
</dbReference>
<evidence type="ECO:0000256" key="13">
    <source>
        <dbReference type="RuleBase" id="RU003357"/>
    </source>
</evidence>
<feature type="chain" id="PRO_5012098059" evidence="14">
    <location>
        <begin position="42"/>
        <end position="486"/>
    </location>
</feature>
<dbReference type="EMBL" id="CP017758">
    <property type="protein sequence ID" value="AQV97006.1"/>
    <property type="molecule type" value="Genomic_DNA"/>
</dbReference>
<keyword evidence="3" id="KW-0813">Transport</keyword>
<evidence type="ECO:0000256" key="6">
    <source>
        <dbReference type="ARBA" id="ARBA00022692"/>
    </source>
</evidence>
<keyword evidence="6" id="KW-0812">Transmembrane</keyword>
<keyword evidence="7 14" id="KW-0732">Signal</keyword>
<gene>
    <name evidence="16" type="ORF">BJN34_24400</name>
</gene>
<dbReference type="Pfam" id="PF00593">
    <property type="entry name" value="TonB_dep_Rec_b-barrel"/>
    <property type="match status" value="1"/>
</dbReference>
<organism evidence="16 17">
    <name type="scientific">Cupriavidus necator</name>
    <name type="common">Alcaligenes eutrophus</name>
    <name type="synonym">Ralstonia eutropha</name>
    <dbReference type="NCBI Taxonomy" id="106590"/>
    <lineage>
        <taxon>Bacteria</taxon>
        <taxon>Pseudomonadati</taxon>
        <taxon>Pseudomonadota</taxon>
        <taxon>Betaproteobacteria</taxon>
        <taxon>Burkholderiales</taxon>
        <taxon>Burkholderiaceae</taxon>
        <taxon>Cupriavidus</taxon>
    </lineage>
</organism>
<dbReference type="InterPro" id="IPR000531">
    <property type="entry name" value="Beta-barrel_TonB"/>
</dbReference>
<dbReference type="InterPro" id="IPR011662">
    <property type="entry name" value="Secretin/TonB_short_N"/>
</dbReference>
<accession>A0A1U9UWD5</accession>
<keyword evidence="5" id="KW-0406">Ion transport</keyword>
<evidence type="ECO:0000256" key="11">
    <source>
        <dbReference type="ARBA" id="ARBA00023170"/>
    </source>
</evidence>
<sequence>MTKRQAQRSPATVRYTRCALAATGALLAVLMLGAVALPALAQDNGSAAGMRAFAIAPGLLTVTLNRFASAAGINLSYDAAQLDGLRSEGLHGSYAVPEGFRVLLAGTGLEAVPVDGGGYAVRRAAVQSERAPATLPEVRVIGKHDSEPPLLAGGQVTQGVRLGLLGNTDNMDAPVNAVGYSAGFIENQQARTVGDVLANDASVRYVSQPGGILDAFSIRGFPVGNGNFGEIAFDGIYGVASNYRVATSYIERVELIKGPTAVLTGMAPSGSVGGGIKGDIAPGSASNAGEVFAPYKSRQYEVGARFGQGGMRATVSAFQISKPAGELAGPVFAVNGEQRSRGLEFGLYGEPAGNVRLLASAALLDATITRDADAGTVARSVIGAPSLQVNLGAEWDAAWLPGLTLSGTLAYTGRQYVDQANTQSLPAWTRVDLGARYRITMAGKDTTLRLYLRNVFDRRYWAAVDSYGGLAIGEPRTLMMSATVGF</sequence>
<evidence type="ECO:0000256" key="9">
    <source>
        <dbReference type="ARBA" id="ARBA00023077"/>
    </source>
</evidence>
<dbReference type="GO" id="GO:0015344">
    <property type="term" value="F:siderophore uptake transmembrane transporter activity"/>
    <property type="evidence" value="ECO:0007669"/>
    <property type="project" value="TreeGrafter"/>
</dbReference>
<dbReference type="Proteomes" id="UP000189627">
    <property type="component" value="Chromosome 2"/>
</dbReference>
<dbReference type="Gene3D" id="3.55.50.30">
    <property type="match status" value="1"/>
</dbReference>
<evidence type="ECO:0000313" key="17">
    <source>
        <dbReference type="Proteomes" id="UP000189627"/>
    </source>
</evidence>
<evidence type="ECO:0000256" key="14">
    <source>
        <dbReference type="SAM" id="SignalP"/>
    </source>
</evidence>
<dbReference type="Gene3D" id="2.170.130.10">
    <property type="entry name" value="TonB-dependent receptor, plug domain"/>
    <property type="match status" value="1"/>
</dbReference>
<dbReference type="PANTHER" id="PTHR32552">
    <property type="entry name" value="FERRICHROME IRON RECEPTOR-RELATED"/>
    <property type="match status" value="1"/>
</dbReference>